<gene>
    <name evidence="2" type="ORF">OSO01_14150</name>
</gene>
<dbReference type="InterPro" id="IPR009339">
    <property type="entry name" value="DUF998"/>
</dbReference>
<dbReference type="RefSeq" id="WP_246145079.1">
    <property type="nucleotide sequence ID" value="NZ_BJYM01000005.1"/>
</dbReference>
<comment type="caution">
    <text evidence="2">The sequence shown here is derived from an EMBL/GenBank/DDBJ whole genome shotgun (WGS) entry which is preliminary data.</text>
</comment>
<feature type="transmembrane region" description="Helical" evidence="1">
    <location>
        <begin position="127"/>
        <end position="144"/>
    </location>
</feature>
<keyword evidence="3" id="KW-1185">Reference proteome</keyword>
<dbReference type="Pfam" id="PF06197">
    <property type="entry name" value="DUF998"/>
    <property type="match status" value="1"/>
</dbReference>
<dbReference type="EMBL" id="BJYM01000005">
    <property type="protein sequence ID" value="GEN86676.1"/>
    <property type="molecule type" value="Genomic_DNA"/>
</dbReference>
<reference evidence="2 3" key="1">
    <citation type="submission" date="2019-07" db="EMBL/GenBank/DDBJ databases">
        <title>Whole genome shotgun sequence of Oceanobacillus sojae NBRC 105379.</title>
        <authorList>
            <person name="Hosoyama A."/>
            <person name="Uohara A."/>
            <person name="Ohji S."/>
            <person name="Ichikawa N."/>
        </authorList>
    </citation>
    <scope>NUCLEOTIDE SEQUENCE [LARGE SCALE GENOMIC DNA]</scope>
    <source>
        <strain evidence="2 3">NBRC 105379</strain>
    </source>
</reference>
<evidence type="ECO:0000313" key="2">
    <source>
        <dbReference type="EMBL" id="GEN86676.1"/>
    </source>
</evidence>
<organism evidence="2 3">
    <name type="scientific">Oceanobacillus sojae</name>
    <dbReference type="NCBI Taxonomy" id="582851"/>
    <lineage>
        <taxon>Bacteria</taxon>
        <taxon>Bacillati</taxon>
        <taxon>Bacillota</taxon>
        <taxon>Bacilli</taxon>
        <taxon>Bacillales</taxon>
        <taxon>Bacillaceae</taxon>
        <taxon>Oceanobacillus</taxon>
    </lineage>
</organism>
<keyword evidence="1" id="KW-0472">Membrane</keyword>
<evidence type="ECO:0008006" key="4">
    <source>
        <dbReference type="Google" id="ProtNLM"/>
    </source>
</evidence>
<keyword evidence="1" id="KW-1133">Transmembrane helix</keyword>
<accession>A0A511ZGV9</accession>
<proteinExistence type="predicted"/>
<name>A0A511ZGV9_9BACI</name>
<evidence type="ECO:0000256" key="1">
    <source>
        <dbReference type="SAM" id="Phobius"/>
    </source>
</evidence>
<feature type="transmembrane region" description="Helical" evidence="1">
    <location>
        <begin position="217"/>
        <end position="235"/>
    </location>
</feature>
<feature type="transmembrane region" description="Helical" evidence="1">
    <location>
        <begin position="31"/>
        <end position="54"/>
    </location>
</feature>
<feature type="transmembrane region" description="Helical" evidence="1">
    <location>
        <begin position="150"/>
        <end position="171"/>
    </location>
</feature>
<dbReference type="Proteomes" id="UP000321558">
    <property type="component" value="Unassembled WGS sequence"/>
</dbReference>
<dbReference type="AlphaFoldDB" id="A0A511ZGV9"/>
<sequence>MSYGFHAAAMIIVTLTVVLAILLFRKSNSRLSILIGLISWVALSAYFMIEAIVIRATTEPYSFLNQPMSDLGVTACGTDTYVLASYMICSPHHWLMNWTFFLTGLFILIGAVLLYPLWPKVRSIKTASIFIGIFGVSYGISGIVPADIDFYWHTLTALPGMVVQIPAMILISIATHKKMPRIFWWTIICTIVTTAALLSLFLQPVFTGVPGGLLQRILYASVYIWLTGTAIGLWSRRIREAK</sequence>
<feature type="transmembrane region" description="Helical" evidence="1">
    <location>
        <begin position="183"/>
        <end position="205"/>
    </location>
</feature>
<feature type="transmembrane region" description="Helical" evidence="1">
    <location>
        <begin position="95"/>
        <end position="115"/>
    </location>
</feature>
<protein>
    <recommendedName>
        <fullName evidence="4">DUF998 domain-containing protein</fullName>
    </recommendedName>
</protein>
<evidence type="ECO:0000313" key="3">
    <source>
        <dbReference type="Proteomes" id="UP000321558"/>
    </source>
</evidence>
<dbReference type="STRING" id="582851.GCA_900162665_03143"/>
<keyword evidence="1" id="KW-0812">Transmembrane</keyword>
<feature type="transmembrane region" description="Helical" evidence="1">
    <location>
        <begin position="6"/>
        <end position="24"/>
    </location>
</feature>